<dbReference type="SMART" id="SM00283">
    <property type="entry name" value="MA"/>
    <property type="match status" value="1"/>
</dbReference>
<feature type="domain" description="HAMP" evidence="14">
    <location>
        <begin position="304"/>
        <end position="357"/>
    </location>
</feature>
<name>A0A4Q9R2C3_9GAMM</name>
<dbReference type="PROSITE" id="PS50192">
    <property type="entry name" value="T_SNARE"/>
    <property type="match status" value="1"/>
</dbReference>
<evidence type="ECO:0000256" key="4">
    <source>
        <dbReference type="ARBA" id="ARBA00022519"/>
    </source>
</evidence>
<organism evidence="15 16">
    <name type="scientific">Stutzerimonas kirkiae</name>
    <dbReference type="NCBI Taxonomy" id="2211392"/>
    <lineage>
        <taxon>Bacteria</taxon>
        <taxon>Pseudomonadati</taxon>
        <taxon>Pseudomonadota</taxon>
        <taxon>Gammaproteobacteria</taxon>
        <taxon>Pseudomonadales</taxon>
        <taxon>Pseudomonadaceae</taxon>
        <taxon>Stutzerimonas</taxon>
    </lineage>
</organism>
<protein>
    <recommendedName>
        <fullName evidence="17">Methyl-accepting chemotaxis protein</fullName>
    </recommendedName>
</protein>
<dbReference type="PROSITE" id="PS50885">
    <property type="entry name" value="HAMP"/>
    <property type="match status" value="1"/>
</dbReference>
<comment type="caution">
    <text evidence="15">The sequence shown here is derived from an EMBL/GenBank/DDBJ whole genome shotgun (WGS) entry which is preliminary data.</text>
</comment>
<evidence type="ECO:0000259" key="13">
    <source>
        <dbReference type="PROSITE" id="PS50192"/>
    </source>
</evidence>
<dbReference type="InterPro" id="IPR004089">
    <property type="entry name" value="MCPsignal_dom"/>
</dbReference>
<dbReference type="EMBL" id="QJUP01000023">
    <property type="protein sequence ID" value="TBU92617.1"/>
    <property type="molecule type" value="Genomic_DNA"/>
</dbReference>
<keyword evidence="8 10" id="KW-0807">Transducer</keyword>
<dbReference type="RefSeq" id="WP_131185281.1">
    <property type="nucleotide sequence ID" value="NZ_QJUO01000025.1"/>
</dbReference>
<feature type="domain" description="T-SNARE coiled-coil homology" evidence="13">
    <location>
        <begin position="549"/>
        <end position="611"/>
    </location>
</feature>
<dbReference type="PANTHER" id="PTHR32089:SF112">
    <property type="entry name" value="LYSOZYME-LIKE PROTEIN-RELATED"/>
    <property type="match status" value="1"/>
</dbReference>
<dbReference type="CDD" id="cd12912">
    <property type="entry name" value="PDC2_MCP_like"/>
    <property type="match status" value="1"/>
</dbReference>
<dbReference type="CDD" id="cd06225">
    <property type="entry name" value="HAMP"/>
    <property type="match status" value="1"/>
</dbReference>
<dbReference type="Pfam" id="PF00672">
    <property type="entry name" value="HAMP"/>
    <property type="match status" value="1"/>
</dbReference>
<gene>
    <name evidence="15" type="ORF">DNJ96_14790</name>
</gene>
<evidence type="ECO:0000313" key="15">
    <source>
        <dbReference type="EMBL" id="TBU92617.1"/>
    </source>
</evidence>
<reference evidence="15 16" key="1">
    <citation type="submission" date="2018-06" db="EMBL/GenBank/DDBJ databases">
        <title>Three novel Pseudomonas species isolated from symptomatic oak.</title>
        <authorList>
            <person name="Bueno-Gonzalez V."/>
            <person name="Brady C."/>
        </authorList>
    </citation>
    <scope>NUCLEOTIDE SEQUENCE [LARGE SCALE GENOMIC DNA]</scope>
    <source>
        <strain evidence="15 16">P17C</strain>
    </source>
</reference>
<evidence type="ECO:0000256" key="7">
    <source>
        <dbReference type="ARBA" id="ARBA00023136"/>
    </source>
</evidence>
<dbReference type="PANTHER" id="PTHR32089">
    <property type="entry name" value="METHYL-ACCEPTING CHEMOTAXIS PROTEIN MCPB"/>
    <property type="match status" value="1"/>
</dbReference>
<dbReference type="InterPro" id="IPR000727">
    <property type="entry name" value="T_SNARE_dom"/>
</dbReference>
<keyword evidence="3" id="KW-0145">Chemotaxis</keyword>
<dbReference type="PROSITE" id="PS50111">
    <property type="entry name" value="CHEMOTAXIS_TRANSDUC_2"/>
    <property type="match status" value="1"/>
</dbReference>
<evidence type="ECO:0000256" key="9">
    <source>
        <dbReference type="ARBA" id="ARBA00029447"/>
    </source>
</evidence>
<evidence type="ECO:0000256" key="6">
    <source>
        <dbReference type="ARBA" id="ARBA00022989"/>
    </source>
</evidence>
<evidence type="ECO:0000256" key="11">
    <source>
        <dbReference type="SAM" id="Phobius"/>
    </source>
</evidence>
<evidence type="ECO:0008006" key="17">
    <source>
        <dbReference type="Google" id="ProtNLM"/>
    </source>
</evidence>
<dbReference type="AlphaFoldDB" id="A0A4Q9R2C3"/>
<evidence type="ECO:0000256" key="1">
    <source>
        <dbReference type="ARBA" id="ARBA00004429"/>
    </source>
</evidence>
<dbReference type="GO" id="GO:0007165">
    <property type="term" value="P:signal transduction"/>
    <property type="evidence" value="ECO:0007669"/>
    <property type="project" value="UniProtKB-KW"/>
</dbReference>
<dbReference type="Gene3D" id="3.30.450.20">
    <property type="entry name" value="PAS domain"/>
    <property type="match status" value="1"/>
</dbReference>
<dbReference type="GO" id="GO:0005886">
    <property type="term" value="C:plasma membrane"/>
    <property type="evidence" value="ECO:0007669"/>
    <property type="project" value="UniProtKB-SubCell"/>
</dbReference>
<keyword evidence="6 11" id="KW-1133">Transmembrane helix</keyword>
<dbReference type="CDD" id="cd11386">
    <property type="entry name" value="MCP_signal"/>
    <property type="match status" value="1"/>
</dbReference>
<dbReference type="Gene3D" id="1.10.287.950">
    <property type="entry name" value="Methyl-accepting chemotaxis protein"/>
    <property type="match status" value="1"/>
</dbReference>
<comment type="similarity">
    <text evidence="9">Belongs to the methyl-accepting chemotaxis (MCP) protein family.</text>
</comment>
<comment type="subcellular location">
    <subcellularLocation>
        <location evidence="1">Cell inner membrane</location>
        <topology evidence="1">Multi-pass membrane protein</topology>
    </subcellularLocation>
</comment>
<evidence type="ECO:0000259" key="12">
    <source>
        <dbReference type="PROSITE" id="PS50111"/>
    </source>
</evidence>
<dbReference type="SUPFAM" id="SSF58104">
    <property type="entry name" value="Methyl-accepting chemotaxis protein (MCP) signaling domain"/>
    <property type="match status" value="1"/>
</dbReference>
<dbReference type="FunFam" id="1.10.287.950:FF:000001">
    <property type="entry name" value="Methyl-accepting chemotaxis sensory transducer"/>
    <property type="match status" value="1"/>
</dbReference>
<dbReference type="InterPro" id="IPR033479">
    <property type="entry name" value="dCache_1"/>
</dbReference>
<dbReference type="Proteomes" id="UP000292639">
    <property type="component" value="Unassembled WGS sequence"/>
</dbReference>
<keyword evidence="2" id="KW-1003">Cell membrane</keyword>
<evidence type="ECO:0000256" key="2">
    <source>
        <dbReference type="ARBA" id="ARBA00022475"/>
    </source>
</evidence>
<evidence type="ECO:0000256" key="3">
    <source>
        <dbReference type="ARBA" id="ARBA00022500"/>
    </source>
</evidence>
<dbReference type="SMART" id="SM00304">
    <property type="entry name" value="HAMP"/>
    <property type="match status" value="1"/>
</dbReference>
<dbReference type="InterPro" id="IPR003660">
    <property type="entry name" value="HAMP_dom"/>
</dbReference>
<evidence type="ECO:0000313" key="16">
    <source>
        <dbReference type="Proteomes" id="UP000292639"/>
    </source>
</evidence>
<dbReference type="Pfam" id="PF02743">
    <property type="entry name" value="dCache_1"/>
    <property type="match status" value="1"/>
</dbReference>
<evidence type="ECO:0000256" key="8">
    <source>
        <dbReference type="ARBA" id="ARBA00023224"/>
    </source>
</evidence>
<evidence type="ECO:0000259" key="14">
    <source>
        <dbReference type="PROSITE" id="PS50885"/>
    </source>
</evidence>
<dbReference type="CDD" id="cd12914">
    <property type="entry name" value="PDC1_DGC_like"/>
    <property type="match status" value="1"/>
</dbReference>
<keyword evidence="4" id="KW-0997">Cell inner membrane</keyword>
<keyword evidence="7 11" id="KW-0472">Membrane</keyword>
<evidence type="ECO:0000256" key="5">
    <source>
        <dbReference type="ARBA" id="ARBA00022692"/>
    </source>
</evidence>
<dbReference type="GO" id="GO:0006935">
    <property type="term" value="P:chemotaxis"/>
    <property type="evidence" value="ECO:0007669"/>
    <property type="project" value="UniProtKB-KW"/>
</dbReference>
<sequence length="634" mass="68967">MSLFRPTSIGGKLLLTFLAVLLLSSGSLGITAVHQASMAVTEQVEQALRSMATDAGKIVRARMDTRLATLAEVAQHPDLQALDERALNYLETATARLDYMGMGWVDRAGIAHYADGSSADLSDRDYIRRGFQGESNLSDVIISRAVNLPVIMLATPLRDHANGQVKGLIIARMDASLLSDITDDLGFGKQGYAFILNQDGALIADRDRKRVLEQHQPLAGGHAEASRAYHEMQAGRSGVSHLIEAQRHYVVGYQQVPGTQWKLGVTAEQGEVFQRLNHLQWMLAFLSLGSIALGMVLAWSFCQRTVVRPLKHIMDVVSRIQQTGDLTLKAHVRGQDEVATAGLALNGMVDRFRTLIASISDSTGQLFAASEQLKHSSASLLEQSTQQGDMTMSVATALEEMSYAIHEVASNTANASEKAERAVQEVTEGRSTVEAEQATMSELTRQVVQSEDIVAQLNSRTEEIDEVLTIITGIADQTNLLALNAAIEAARAGEHGRGFAVVADEVRSLAGNSQSAAGTIREKIVLFRNAAQEALDHMHHCRTFTQQGMESSRQSTQSFQMTASSADEILGLNQQIATATEEQSTVIDELNLTVDQLNTGIREVNAQARETSTASFHLAELAQLLRREASYFKV</sequence>
<proteinExistence type="inferred from homology"/>
<accession>A0A4Q9R2C3</accession>
<evidence type="ECO:0000256" key="10">
    <source>
        <dbReference type="PROSITE-ProRule" id="PRU00284"/>
    </source>
</evidence>
<keyword evidence="5 11" id="KW-0812">Transmembrane</keyword>
<dbReference type="Pfam" id="PF00015">
    <property type="entry name" value="MCPsignal"/>
    <property type="match status" value="1"/>
</dbReference>
<keyword evidence="16" id="KW-1185">Reference proteome</keyword>
<feature type="transmembrane region" description="Helical" evidence="11">
    <location>
        <begin position="281"/>
        <end position="302"/>
    </location>
</feature>
<feature type="domain" description="Methyl-accepting transducer" evidence="12">
    <location>
        <begin position="362"/>
        <end position="598"/>
    </location>
</feature>
<dbReference type="OrthoDB" id="2489132at2"/>